<reference evidence="21" key="2">
    <citation type="submission" date="2025-09" db="UniProtKB">
        <authorList>
            <consortium name="Ensembl"/>
        </authorList>
    </citation>
    <scope>IDENTIFICATION</scope>
</reference>
<comment type="subunit">
    <text evidence="5">Homodimer.</text>
</comment>
<evidence type="ECO:0000256" key="3">
    <source>
        <dbReference type="ARBA" id="ARBA00005559"/>
    </source>
</evidence>
<dbReference type="EC" id="6.3.4.3" evidence="6"/>
<evidence type="ECO:0000256" key="6">
    <source>
        <dbReference type="ARBA" id="ARBA00012295"/>
    </source>
</evidence>
<name>A0A672RW16_SINGR</name>
<dbReference type="InterPro" id="IPR020630">
    <property type="entry name" value="THF_DH/CycHdrlase_cat_dom"/>
</dbReference>
<dbReference type="Proteomes" id="UP000472262">
    <property type="component" value="Unassembled WGS sequence"/>
</dbReference>
<dbReference type="GO" id="GO:0046394">
    <property type="term" value="P:carboxylic acid biosynthetic process"/>
    <property type="evidence" value="ECO:0007669"/>
    <property type="project" value="UniProtKB-ARBA"/>
</dbReference>
<dbReference type="Gene3D" id="3.40.50.720">
    <property type="entry name" value="NAD(P)-binding Rossmann-like Domain"/>
    <property type="match status" value="1"/>
</dbReference>
<dbReference type="InParanoid" id="A0A672RW16"/>
<dbReference type="FunFam" id="3.40.50.300:FF:000556">
    <property type="entry name" value="Methylenetetrahydrofolate dehydrogenase (NADP+ dependent) 1 like"/>
    <property type="match status" value="1"/>
</dbReference>
<evidence type="ECO:0000256" key="2">
    <source>
        <dbReference type="ARBA" id="ARBA00004777"/>
    </source>
</evidence>
<dbReference type="GO" id="GO:0004477">
    <property type="term" value="F:methenyltetrahydrofolate cyclohydrolase activity"/>
    <property type="evidence" value="ECO:0007669"/>
    <property type="project" value="TreeGrafter"/>
</dbReference>
<keyword evidence="10" id="KW-0547">Nucleotide-binding</keyword>
<comment type="similarity">
    <text evidence="3">In the N-terminal section; belongs to the tetrahydrofolate dehydrogenase/cyclohydrolase family.</text>
</comment>
<dbReference type="InterPro" id="IPR046346">
    <property type="entry name" value="Aminoacid_DH-like_N_sf"/>
</dbReference>
<dbReference type="AlphaFoldDB" id="A0A672RW16"/>
<evidence type="ECO:0000259" key="20">
    <source>
        <dbReference type="Pfam" id="PF02882"/>
    </source>
</evidence>
<keyword evidence="7" id="KW-0597">Phosphoprotein</keyword>
<dbReference type="FunFam" id="3.10.410.10:FF:000001">
    <property type="entry name" value="Putative formate--tetrahydrofolate ligase"/>
    <property type="match status" value="1"/>
</dbReference>
<dbReference type="GO" id="GO:0015942">
    <property type="term" value="P:formate metabolic process"/>
    <property type="evidence" value="ECO:0007669"/>
    <property type="project" value="UniProtKB-ARBA"/>
</dbReference>
<dbReference type="GO" id="GO:0005829">
    <property type="term" value="C:cytosol"/>
    <property type="evidence" value="ECO:0007669"/>
    <property type="project" value="TreeGrafter"/>
</dbReference>
<evidence type="ECO:0000256" key="1">
    <source>
        <dbReference type="ARBA" id="ARBA00004173"/>
    </source>
</evidence>
<dbReference type="GO" id="GO:0004488">
    <property type="term" value="F:methylenetetrahydrofolate dehydrogenase (NADP+) activity"/>
    <property type="evidence" value="ECO:0007669"/>
    <property type="project" value="InterPro"/>
</dbReference>
<feature type="domain" description="Tetrahydrofolate dehydrogenase/cyclohydrolase catalytic" evidence="19">
    <location>
        <begin position="56"/>
        <end position="160"/>
    </location>
</feature>
<dbReference type="InterPro" id="IPR036291">
    <property type="entry name" value="NAD(P)-bd_dom_sf"/>
</dbReference>
<dbReference type="Ensembl" id="ENSSGRT00000098968.1">
    <property type="protein sequence ID" value="ENSSGRP00000092997.1"/>
    <property type="gene ID" value="ENSSGRG00000046568.1"/>
</dbReference>
<dbReference type="InterPro" id="IPR000672">
    <property type="entry name" value="THF_DH/CycHdrlase"/>
</dbReference>
<dbReference type="PANTHER" id="PTHR48099:SF12">
    <property type="entry name" value="MONOFUNCTIONAL C1-TETRAHYDROFOLATE SYNTHASE, MITOCHONDRIAL"/>
    <property type="match status" value="1"/>
</dbReference>
<evidence type="ECO:0000256" key="13">
    <source>
        <dbReference type="ARBA" id="ARBA00022990"/>
    </source>
</evidence>
<dbReference type="InterPro" id="IPR020628">
    <property type="entry name" value="Formate_THF_ligase_CS"/>
</dbReference>
<comment type="similarity">
    <text evidence="4">In the C-terminal section; belongs to the formate--tetrahydrofolate ligase family.</text>
</comment>
<gene>
    <name evidence="21" type="primary">LOC107555742</name>
</gene>
<dbReference type="Gene3D" id="3.40.50.300">
    <property type="entry name" value="P-loop containing nucleotide triphosphate hydrolases"/>
    <property type="match status" value="1"/>
</dbReference>
<comment type="function">
    <text evidence="16">May provide the missing metabolic reaction required to link the mitochondria and the cytoplasm in the mammalian model of one-carbon folate metabolism complementing thus the enzymatic activities of MTHFD2.</text>
</comment>
<dbReference type="GO" id="GO:0004329">
    <property type="term" value="F:formate-tetrahydrofolate ligase activity"/>
    <property type="evidence" value="ECO:0007669"/>
    <property type="project" value="UniProtKB-EC"/>
</dbReference>
<evidence type="ECO:0000256" key="17">
    <source>
        <dbReference type="ARBA" id="ARBA00070357"/>
    </source>
</evidence>
<keyword evidence="12" id="KW-0809">Transit peptide</keyword>
<dbReference type="UniPathway" id="UPA00193"/>
<dbReference type="PANTHER" id="PTHR48099">
    <property type="entry name" value="C-1-TETRAHYDROFOLATE SYNTHASE, CYTOPLASMIC-RELATED"/>
    <property type="match status" value="1"/>
</dbReference>
<evidence type="ECO:0000256" key="12">
    <source>
        <dbReference type="ARBA" id="ARBA00022946"/>
    </source>
</evidence>
<dbReference type="InterPro" id="IPR020631">
    <property type="entry name" value="THF_DH/CycHdrlase_NAD-bd_dom"/>
</dbReference>
<dbReference type="Pfam" id="PF01268">
    <property type="entry name" value="FTHFS"/>
    <property type="match status" value="2"/>
</dbReference>
<dbReference type="Gene3D" id="3.40.50.10860">
    <property type="entry name" value="Leucine Dehydrogenase, chain A, domain 1"/>
    <property type="match status" value="1"/>
</dbReference>
<keyword evidence="13" id="KW-0007">Acetylation</keyword>
<dbReference type="GO" id="GO:0035999">
    <property type="term" value="P:tetrahydrofolate interconversion"/>
    <property type="evidence" value="ECO:0007669"/>
    <property type="project" value="UniProtKB-UniPathway"/>
</dbReference>
<proteinExistence type="inferred from homology"/>
<dbReference type="Pfam" id="PF00763">
    <property type="entry name" value="THF_DHG_CYH"/>
    <property type="match status" value="1"/>
</dbReference>
<comment type="subcellular location">
    <subcellularLocation>
        <location evidence="1">Mitochondrion</location>
    </subcellularLocation>
</comment>
<sequence length="752" mass="82336">ITSAVVMASYLVISPSSFLISGSDVTPVSKTNGHTATTALKSYLKPQRFDPKVFVSDIVQRSREELKAIRETNPGLKPTLAIIQAGEDDGLLEVNKKMAGKIGLNVMQICLPRQCTEEEVIEEILRLNEDSRVYGIFLNLPQSFLSKSVRNAVKPQKDVDGVSDLNVGRVVLGDQRDSFASPIAGAVLEMLARHDAPLIGKMAVLVGVEGPLKATLQFLLQNNGMMVQTCQWSSKHLQKQIMDSDLVILLETDHKGLPPTWLRPGVAVINLSSALMEEHPDSWEHRAEAESGAGVGPLSGALRMQHVVRSSRRWIQEQQYQPWRLRPLKLQPLSPVPSDIEISRAQTPKPISQLAQEVGLLPEELEAYGNTKAKVHLSLLNRLQHQPNGKYVLVAGITPTPLGEGKSTVTIGLVQALSAHLKLNSFACLRQPSQGPTFGVKGGAAGGGYAQVIPMEEFNLHLTGDIHAITAANNLVAAAIDARILHEATQSDKALYSRLVPSVNGVRCFSPIQMARLQHLGINKSDPSDLTPEEVRAFVRLDLDPEKVTWQRVIDTNDRFLRKITVGQANTEKGHARQTQFDIAVASEIMAILALTDGLADMRARLGRMVVGSSRNEHCYVFGVMQCLIVLKSEVYDSIVEKIRTIAQKVYGADDIELSPEAQAKIDYYNQQGFGALPICMAKTHLSLSHMPEKKGVPTGFILPIRDIRASIGAGFIYPLVGTMSTMPGLPTRPCFYDIDLDPVTEEIKGLF</sequence>
<dbReference type="PRINTS" id="PR00085">
    <property type="entry name" value="THFDHDRGNASE"/>
</dbReference>
<evidence type="ECO:0000256" key="11">
    <source>
        <dbReference type="ARBA" id="ARBA00022840"/>
    </source>
</evidence>
<dbReference type="SUPFAM" id="SSF52540">
    <property type="entry name" value="P-loop containing nucleoside triphosphate hydrolases"/>
    <property type="match status" value="2"/>
</dbReference>
<keyword evidence="22" id="KW-1185">Reference proteome</keyword>
<evidence type="ECO:0000256" key="10">
    <source>
        <dbReference type="ARBA" id="ARBA00022741"/>
    </source>
</evidence>
<protein>
    <recommendedName>
        <fullName evidence="17">Monofunctional C1-tetrahydrofolate synthase, mitochondrial</fullName>
        <ecNumber evidence="6">6.3.4.3</ecNumber>
    </recommendedName>
    <alternativeName>
        <fullName evidence="18">Formyltetrahydrofolate synthetase</fullName>
    </alternativeName>
</protein>
<evidence type="ECO:0000259" key="19">
    <source>
        <dbReference type="Pfam" id="PF00763"/>
    </source>
</evidence>
<evidence type="ECO:0000313" key="22">
    <source>
        <dbReference type="Proteomes" id="UP000472262"/>
    </source>
</evidence>
<dbReference type="Gene3D" id="1.10.8.770">
    <property type="match status" value="1"/>
</dbReference>
<dbReference type="SUPFAM" id="SSF51735">
    <property type="entry name" value="NAD(P)-binding Rossmann-fold domains"/>
    <property type="match status" value="1"/>
</dbReference>
<dbReference type="Pfam" id="PF02882">
    <property type="entry name" value="THF_DHG_CYH_C"/>
    <property type="match status" value="1"/>
</dbReference>
<keyword evidence="8" id="KW-0554">One-carbon metabolism</keyword>
<feature type="domain" description="Tetrahydrofolate dehydrogenase/cyclohydrolase NAD(P)-binding" evidence="20">
    <location>
        <begin position="185"/>
        <end position="271"/>
    </location>
</feature>
<dbReference type="FunFam" id="3.40.50.10860:FF:000013">
    <property type="entry name" value="Methylenetetrahydrofolate dehydrogenase (NADP+ dependent) 1 like"/>
    <property type="match status" value="1"/>
</dbReference>
<evidence type="ECO:0000256" key="14">
    <source>
        <dbReference type="ARBA" id="ARBA00023128"/>
    </source>
</evidence>
<evidence type="ECO:0000256" key="4">
    <source>
        <dbReference type="ARBA" id="ARBA00006985"/>
    </source>
</evidence>
<dbReference type="FunFam" id="1.10.8.770:FF:000001">
    <property type="entry name" value="Methylenetetrahydrofolate dehydrogenase (NADP+ dependent) 1 like"/>
    <property type="match status" value="1"/>
</dbReference>
<comment type="pathway">
    <text evidence="2">One-carbon metabolism; tetrahydrofolate interconversion.</text>
</comment>
<dbReference type="SUPFAM" id="SSF53223">
    <property type="entry name" value="Aminoacid dehydrogenase-like, N-terminal domain"/>
    <property type="match status" value="1"/>
</dbReference>
<accession>A0A672RW16</accession>
<dbReference type="GO" id="GO:0005759">
    <property type="term" value="C:mitochondrial matrix"/>
    <property type="evidence" value="ECO:0007669"/>
    <property type="project" value="UniProtKB-ARBA"/>
</dbReference>
<evidence type="ECO:0000256" key="5">
    <source>
        <dbReference type="ARBA" id="ARBA00011738"/>
    </source>
</evidence>
<keyword evidence="14" id="KW-0496">Mitochondrion</keyword>
<dbReference type="Gene3D" id="3.10.410.10">
    <property type="entry name" value="Formyltetrahydrofolate synthetase, domain 3"/>
    <property type="match status" value="1"/>
</dbReference>
<dbReference type="PROSITE" id="PS00721">
    <property type="entry name" value="FTHFS_1"/>
    <property type="match status" value="1"/>
</dbReference>
<dbReference type="InterPro" id="IPR000559">
    <property type="entry name" value="Formate_THF_ligase"/>
</dbReference>
<evidence type="ECO:0000313" key="21">
    <source>
        <dbReference type="Ensembl" id="ENSSGRP00000092997.1"/>
    </source>
</evidence>
<evidence type="ECO:0000256" key="8">
    <source>
        <dbReference type="ARBA" id="ARBA00022563"/>
    </source>
</evidence>
<evidence type="ECO:0000256" key="16">
    <source>
        <dbReference type="ARBA" id="ARBA00058670"/>
    </source>
</evidence>
<keyword evidence="9" id="KW-0436">Ligase</keyword>
<evidence type="ECO:0000256" key="9">
    <source>
        <dbReference type="ARBA" id="ARBA00022598"/>
    </source>
</evidence>
<dbReference type="OMA" id="XLPIVEK"/>
<evidence type="ECO:0000256" key="18">
    <source>
        <dbReference type="ARBA" id="ARBA00079657"/>
    </source>
</evidence>
<evidence type="ECO:0000256" key="7">
    <source>
        <dbReference type="ARBA" id="ARBA00022553"/>
    </source>
</evidence>
<dbReference type="InterPro" id="IPR027417">
    <property type="entry name" value="P-loop_NTPase"/>
</dbReference>
<reference evidence="21" key="1">
    <citation type="submission" date="2025-08" db="UniProtKB">
        <authorList>
            <consortium name="Ensembl"/>
        </authorList>
    </citation>
    <scope>IDENTIFICATION</scope>
</reference>
<comment type="catalytic activity">
    <reaction evidence="15">
        <text>(6S)-5,6,7,8-tetrahydrofolate + formate + ATP = (6R)-10-formyltetrahydrofolate + ADP + phosphate</text>
        <dbReference type="Rhea" id="RHEA:20221"/>
        <dbReference type="ChEBI" id="CHEBI:15740"/>
        <dbReference type="ChEBI" id="CHEBI:30616"/>
        <dbReference type="ChEBI" id="CHEBI:43474"/>
        <dbReference type="ChEBI" id="CHEBI:57453"/>
        <dbReference type="ChEBI" id="CHEBI:195366"/>
        <dbReference type="ChEBI" id="CHEBI:456216"/>
        <dbReference type="EC" id="6.3.4.3"/>
    </reaction>
    <physiologicalReaction direction="left-to-right" evidence="15">
        <dbReference type="Rhea" id="RHEA:20222"/>
    </physiologicalReaction>
</comment>
<evidence type="ECO:0000256" key="15">
    <source>
        <dbReference type="ARBA" id="ARBA00051444"/>
    </source>
</evidence>
<organism evidence="21 22">
    <name type="scientific">Sinocyclocheilus grahami</name>
    <name type="common">Dianchi golden-line fish</name>
    <name type="synonym">Barbus grahami</name>
    <dbReference type="NCBI Taxonomy" id="75366"/>
    <lineage>
        <taxon>Eukaryota</taxon>
        <taxon>Metazoa</taxon>
        <taxon>Chordata</taxon>
        <taxon>Craniata</taxon>
        <taxon>Vertebrata</taxon>
        <taxon>Euteleostomi</taxon>
        <taxon>Actinopterygii</taxon>
        <taxon>Neopterygii</taxon>
        <taxon>Teleostei</taxon>
        <taxon>Ostariophysi</taxon>
        <taxon>Cypriniformes</taxon>
        <taxon>Cyprinidae</taxon>
        <taxon>Cyprininae</taxon>
        <taxon>Sinocyclocheilus</taxon>
    </lineage>
</organism>
<keyword evidence="11" id="KW-0067">ATP-binding</keyword>
<dbReference type="GO" id="GO:0005524">
    <property type="term" value="F:ATP binding"/>
    <property type="evidence" value="ECO:0007669"/>
    <property type="project" value="UniProtKB-KW"/>
</dbReference>